<feature type="transmembrane region" description="Helical" evidence="1">
    <location>
        <begin position="132"/>
        <end position="156"/>
    </location>
</feature>
<proteinExistence type="predicted"/>
<evidence type="ECO:0000256" key="1">
    <source>
        <dbReference type="SAM" id="Phobius"/>
    </source>
</evidence>
<dbReference type="InterPro" id="IPR046264">
    <property type="entry name" value="DUF6297"/>
</dbReference>
<feature type="transmembrane region" description="Helical" evidence="1">
    <location>
        <begin position="328"/>
        <end position="348"/>
    </location>
</feature>
<protein>
    <submittedName>
        <fullName evidence="2">DUF6297 family protein</fullName>
    </submittedName>
</protein>
<reference evidence="3" key="1">
    <citation type="journal article" date="2019" name="Int. J. Syst. Evol. Microbiol.">
        <title>The Global Catalogue of Microorganisms (GCM) 10K type strain sequencing project: providing services to taxonomists for standard genome sequencing and annotation.</title>
        <authorList>
            <consortium name="The Broad Institute Genomics Platform"/>
            <consortium name="The Broad Institute Genome Sequencing Center for Infectious Disease"/>
            <person name="Wu L."/>
            <person name="Ma J."/>
        </authorList>
    </citation>
    <scope>NUCLEOTIDE SEQUENCE [LARGE SCALE GENOMIC DNA]</scope>
    <source>
        <strain evidence="3">CGMCC 4.7132</strain>
    </source>
</reference>
<feature type="transmembrane region" description="Helical" evidence="1">
    <location>
        <begin position="369"/>
        <end position="396"/>
    </location>
</feature>
<name>A0ABV9CSN7_9ACTN</name>
<feature type="transmembrane region" description="Helical" evidence="1">
    <location>
        <begin position="402"/>
        <end position="421"/>
    </location>
</feature>
<feature type="transmembrane region" description="Helical" evidence="1">
    <location>
        <begin position="62"/>
        <end position="90"/>
    </location>
</feature>
<feature type="transmembrane region" description="Helical" evidence="1">
    <location>
        <begin position="305"/>
        <end position="322"/>
    </location>
</feature>
<keyword evidence="1" id="KW-0812">Transmembrane</keyword>
<evidence type="ECO:0000313" key="2">
    <source>
        <dbReference type="EMBL" id="MFC4535998.1"/>
    </source>
</evidence>
<keyword evidence="1" id="KW-1133">Transmembrane helix</keyword>
<feature type="transmembrane region" description="Helical" evidence="1">
    <location>
        <begin position="473"/>
        <end position="493"/>
    </location>
</feature>
<comment type="caution">
    <text evidence="2">The sequence shown here is derived from an EMBL/GenBank/DDBJ whole genome shotgun (WGS) entry which is preliminary data.</text>
</comment>
<feature type="transmembrane region" description="Helical" evidence="1">
    <location>
        <begin position="168"/>
        <end position="186"/>
    </location>
</feature>
<keyword evidence="3" id="KW-1185">Reference proteome</keyword>
<feature type="transmembrane region" description="Helical" evidence="1">
    <location>
        <begin position="102"/>
        <end position="126"/>
    </location>
</feature>
<dbReference type="RefSeq" id="WP_380849621.1">
    <property type="nucleotide sequence ID" value="NZ_JBHSFP010000038.1"/>
</dbReference>
<organism evidence="2 3">
    <name type="scientific">Sphaerisporangium dianthi</name>
    <dbReference type="NCBI Taxonomy" id="1436120"/>
    <lineage>
        <taxon>Bacteria</taxon>
        <taxon>Bacillati</taxon>
        <taxon>Actinomycetota</taxon>
        <taxon>Actinomycetes</taxon>
        <taxon>Streptosporangiales</taxon>
        <taxon>Streptosporangiaceae</taxon>
        <taxon>Sphaerisporangium</taxon>
    </lineage>
</organism>
<feature type="transmembrane region" description="Helical" evidence="1">
    <location>
        <begin position="192"/>
        <end position="218"/>
    </location>
</feature>
<gene>
    <name evidence="2" type="ORF">ACFO60_34975</name>
</gene>
<sequence length="504" mass="50074">MNPARAYLRSRRGRPATWSDRYAAGFGLALAAAVLSHPVTTVLNGAAQAGASRPGAGLALVAALYAGYLALARALGPVVLPAADAAWLVLSPLPRRSVLGGTVLVLLAIAAGGGAVLGLACLGALGAPDSTALRLAAALVLGVGAAAGGMAMAVLAQASHTWDSWLQAVIAGTVLVAVLVAVLGGGPGRAVLVAAAGAPVAAAGAAAGLAAAVAAVLLRRAWDALDRIPARRLLGSAARGGRVISAAVTMDPGALTWTAEDDHWRARAPGSRPWPDFTAVPGGWGEAPASAWQEWRRVGRRPGRLAVLFGSAALPAMAAQAAGGMSALPIGLLLCGALTSAVMCTAGARRDSENPSLARLLAVDARALLAARAVLPALLAALWSALALAGLAAAGALPGGPWWSLGPAAAPAIAAAALRTARRRPIDHSLPVVMTPMGPLPAGPVIWAVTGADLALLGCLPTLAALAGPSAPPAPSVITQALAGGAVLTAYLWRQGRGRRRRDR</sequence>
<dbReference type="EMBL" id="JBHSFP010000038">
    <property type="protein sequence ID" value="MFC4535998.1"/>
    <property type="molecule type" value="Genomic_DNA"/>
</dbReference>
<accession>A0ABV9CSN7</accession>
<dbReference type="Pfam" id="PF19814">
    <property type="entry name" value="DUF6297"/>
    <property type="match status" value="1"/>
</dbReference>
<keyword evidence="1" id="KW-0472">Membrane</keyword>
<evidence type="ECO:0000313" key="3">
    <source>
        <dbReference type="Proteomes" id="UP001596004"/>
    </source>
</evidence>
<dbReference type="Proteomes" id="UP001596004">
    <property type="component" value="Unassembled WGS sequence"/>
</dbReference>